<protein>
    <recommendedName>
        <fullName evidence="4 7">Autophagy-related protein 13</fullName>
    </recommendedName>
</protein>
<reference evidence="11" key="2">
    <citation type="submission" date="2025-08" db="UniProtKB">
        <authorList>
            <consortium name="Ensembl"/>
        </authorList>
    </citation>
    <scope>IDENTIFICATION</scope>
</reference>
<feature type="compositionally biased region" description="Low complexity" evidence="8">
    <location>
        <begin position="405"/>
        <end position="419"/>
    </location>
</feature>
<dbReference type="Ensembl" id="ENSENLT00000033869.1">
    <property type="protein sequence ID" value="ENSENLP00000032940.1"/>
    <property type="gene ID" value="ENSENLG00000014532.1"/>
</dbReference>
<keyword evidence="6 7" id="KW-0072">Autophagy</keyword>
<evidence type="ECO:0000313" key="11">
    <source>
        <dbReference type="Ensembl" id="ENSENLP00000032940.1"/>
    </source>
</evidence>
<accession>A0A665VMF4</accession>
<dbReference type="AlphaFoldDB" id="A0A665VMF4"/>
<evidence type="ECO:0000256" key="8">
    <source>
        <dbReference type="SAM" id="MobiDB-lite"/>
    </source>
</evidence>
<dbReference type="GO" id="GO:0042127">
    <property type="term" value="P:regulation of cell population proliferation"/>
    <property type="evidence" value="ECO:0007669"/>
    <property type="project" value="UniProtKB-ARBA"/>
</dbReference>
<feature type="region of interest" description="Disordered" evidence="8">
    <location>
        <begin position="384"/>
        <end position="419"/>
    </location>
</feature>
<evidence type="ECO:0000313" key="12">
    <source>
        <dbReference type="Proteomes" id="UP000472264"/>
    </source>
</evidence>
<dbReference type="GO" id="GO:0000407">
    <property type="term" value="C:phagophore assembly site"/>
    <property type="evidence" value="ECO:0007669"/>
    <property type="project" value="UniProtKB-SubCell"/>
</dbReference>
<dbReference type="FunFam" id="3.30.900.10:FF:000001">
    <property type="entry name" value="Autophagy-related protein 13"/>
    <property type="match status" value="1"/>
</dbReference>
<dbReference type="GO" id="GO:0034497">
    <property type="term" value="P:protein localization to phagophore assembly site"/>
    <property type="evidence" value="ECO:0007669"/>
    <property type="project" value="TreeGrafter"/>
</dbReference>
<dbReference type="PANTHER" id="PTHR13430:SF4">
    <property type="entry name" value="AUTOPHAGY-RELATED PROTEIN 13"/>
    <property type="match status" value="1"/>
</dbReference>
<comment type="similarity">
    <text evidence="3 7">Belongs to the ATG13 family. Metazoan subfamily.</text>
</comment>
<feature type="domain" description="Autophagy-related protein 13 N-terminal" evidence="10">
    <location>
        <begin position="92"/>
        <end position="195"/>
    </location>
</feature>
<comment type="subcellular location">
    <subcellularLocation>
        <location evidence="2">Cytoplasm</location>
        <location evidence="2">Cytosol</location>
    </subcellularLocation>
    <subcellularLocation>
        <location evidence="1">Preautophagosomal structure</location>
    </subcellularLocation>
</comment>
<dbReference type="Gene3D" id="3.30.900.10">
    <property type="entry name" value="HORMA domain"/>
    <property type="match status" value="1"/>
</dbReference>
<evidence type="ECO:0000256" key="6">
    <source>
        <dbReference type="ARBA" id="ARBA00023006"/>
    </source>
</evidence>
<dbReference type="InterPro" id="IPR040182">
    <property type="entry name" value="ATG13"/>
</dbReference>
<dbReference type="InterPro" id="IPR036570">
    <property type="entry name" value="HORMA_dom_sf"/>
</dbReference>
<feature type="transmembrane region" description="Helical" evidence="9">
    <location>
        <begin position="272"/>
        <end position="292"/>
    </location>
</feature>
<evidence type="ECO:0000256" key="2">
    <source>
        <dbReference type="ARBA" id="ARBA00004514"/>
    </source>
</evidence>
<evidence type="ECO:0000259" key="10">
    <source>
        <dbReference type="Pfam" id="PF10033"/>
    </source>
</evidence>
<dbReference type="GO" id="GO:1990316">
    <property type="term" value="C:Atg1/ULK1 kinase complex"/>
    <property type="evidence" value="ECO:0007669"/>
    <property type="project" value="InterPro"/>
</dbReference>
<name>A0A665VMF4_ECHNA</name>
<dbReference type="Proteomes" id="UP000472264">
    <property type="component" value="Chromosome 2"/>
</dbReference>
<evidence type="ECO:0000256" key="9">
    <source>
        <dbReference type="SAM" id="Phobius"/>
    </source>
</evidence>
<gene>
    <name evidence="11" type="primary">atg13</name>
</gene>
<feature type="transmembrane region" description="Helical" evidence="9">
    <location>
        <begin position="298"/>
        <end position="322"/>
    </location>
</feature>
<dbReference type="OMA" id="ETWYISL"/>
<evidence type="ECO:0000256" key="7">
    <source>
        <dbReference type="RuleBase" id="RU361214"/>
    </source>
</evidence>
<dbReference type="GO" id="GO:0005829">
    <property type="term" value="C:cytosol"/>
    <property type="evidence" value="ECO:0007669"/>
    <property type="project" value="UniProtKB-SubCell"/>
</dbReference>
<dbReference type="PANTHER" id="PTHR13430">
    <property type="match status" value="1"/>
</dbReference>
<keyword evidence="9" id="KW-1133">Transmembrane helix</keyword>
<evidence type="ECO:0000256" key="4">
    <source>
        <dbReference type="ARBA" id="ARBA00013801"/>
    </source>
</evidence>
<organism evidence="11 12">
    <name type="scientific">Echeneis naucrates</name>
    <name type="common">Live sharksucker</name>
    <dbReference type="NCBI Taxonomy" id="173247"/>
    <lineage>
        <taxon>Eukaryota</taxon>
        <taxon>Metazoa</taxon>
        <taxon>Chordata</taxon>
        <taxon>Craniata</taxon>
        <taxon>Vertebrata</taxon>
        <taxon>Euteleostomi</taxon>
        <taxon>Actinopterygii</taxon>
        <taxon>Neopterygii</taxon>
        <taxon>Teleostei</taxon>
        <taxon>Neoteleostei</taxon>
        <taxon>Acanthomorphata</taxon>
        <taxon>Carangaria</taxon>
        <taxon>Carangiformes</taxon>
        <taxon>Echeneidae</taxon>
        <taxon>Echeneis</taxon>
    </lineage>
</organism>
<reference evidence="11" key="3">
    <citation type="submission" date="2025-09" db="UniProtKB">
        <authorList>
            <consortium name="Ensembl"/>
        </authorList>
    </citation>
    <scope>IDENTIFICATION</scope>
</reference>
<evidence type="ECO:0000256" key="1">
    <source>
        <dbReference type="ARBA" id="ARBA00004329"/>
    </source>
</evidence>
<evidence type="ECO:0000256" key="5">
    <source>
        <dbReference type="ARBA" id="ARBA00022490"/>
    </source>
</evidence>
<proteinExistence type="inferred from homology"/>
<sequence>MDSDLSPQDKKDLDKFIKFFALKTVQVIVQARLGEKICTRSSSSPTGSDWFNLAIKDIPEVTHEAKKALAGQLPGIGRSMCVEISLKTSEGDSMELETWCLEMNEKCDKDIKVSYTVYNRLSVLLKSLLAITRVTPAYKLSRKQGHDYVILYRIYFGEVQLNGLGEGFQTVRVGVVGTPVGTVTLSCAYRTNLAFMSNRQFERSAPIMGIIVDHFVDPPCGVQRPANVGHPCNYRAPDEDDGGLFAGVQDSQEVCTTSFSTSPPSQVGRTGWLVFTVSALYLGLLSIFMPVFHFTFSFLSLCVFSFLLSFYCTFIFLCLLYLSVGDDDGMSQSGEGRSVSPSDPVESLNAFTRKIGAFVNKPTTQMTAANLDLPFAAFAPRGLDSEENDPMVQPPDSPACPSPLQASLHSQGSESSGQQDDFVMRPAFSKDDLLPMDLGTFYREFQNPPQLASLSLHISSQSMADDLDSLPEKLALYEKNIDEFDAFVDMLQ</sequence>
<dbReference type="GO" id="GO:0010506">
    <property type="term" value="P:regulation of autophagy"/>
    <property type="evidence" value="ECO:0007669"/>
    <property type="project" value="UniProtKB-ARBA"/>
</dbReference>
<dbReference type="Pfam" id="PF10033">
    <property type="entry name" value="ATG13"/>
    <property type="match status" value="1"/>
</dbReference>
<keyword evidence="9" id="KW-0472">Membrane</keyword>
<feature type="compositionally biased region" description="Pro residues" evidence="8">
    <location>
        <begin position="392"/>
        <end position="401"/>
    </location>
</feature>
<keyword evidence="12" id="KW-1185">Reference proteome</keyword>
<reference evidence="11" key="1">
    <citation type="submission" date="2021-04" db="EMBL/GenBank/DDBJ databases">
        <authorList>
            <consortium name="Wellcome Sanger Institute Data Sharing"/>
        </authorList>
    </citation>
    <scope>NUCLEOTIDE SEQUENCE [LARGE SCALE GENOMIC DNA]</scope>
</reference>
<dbReference type="InterPro" id="IPR018731">
    <property type="entry name" value="Atg13_N"/>
</dbReference>
<dbReference type="GO" id="GO:0034727">
    <property type="term" value="P:piecemeal microautophagy of the nucleus"/>
    <property type="evidence" value="ECO:0007669"/>
    <property type="project" value="TreeGrafter"/>
</dbReference>
<evidence type="ECO:0000256" key="3">
    <source>
        <dbReference type="ARBA" id="ARBA00007341"/>
    </source>
</evidence>
<keyword evidence="9" id="KW-0812">Transmembrane</keyword>
<keyword evidence="5" id="KW-0963">Cytoplasm</keyword>
<dbReference type="GO" id="GO:0000423">
    <property type="term" value="P:mitophagy"/>
    <property type="evidence" value="ECO:0007669"/>
    <property type="project" value="TreeGrafter"/>
</dbReference>